<dbReference type="Pfam" id="PF24917">
    <property type="entry name" value="BLTP3A_B"/>
    <property type="match status" value="1"/>
</dbReference>
<feature type="region of interest" description="Disordered" evidence="2">
    <location>
        <begin position="1734"/>
        <end position="1756"/>
    </location>
</feature>
<feature type="compositionally biased region" description="Polar residues" evidence="2">
    <location>
        <begin position="1983"/>
        <end position="1992"/>
    </location>
</feature>
<feature type="region of interest" description="Disordered" evidence="2">
    <location>
        <begin position="926"/>
        <end position="978"/>
    </location>
</feature>
<feature type="repeat" description="ANK" evidence="1">
    <location>
        <begin position="1368"/>
        <end position="1400"/>
    </location>
</feature>
<feature type="region of interest" description="Disordered" evidence="2">
    <location>
        <begin position="1599"/>
        <end position="1642"/>
    </location>
</feature>
<keyword evidence="4" id="KW-1185">Reference proteome</keyword>
<evidence type="ECO:0000313" key="4">
    <source>
        <dbReference type="Proteomes" id="UP000289886"/>
    </source>
</evidence>
<feature type="repeat" description="ANK" evidence="1">
    <location>
        <begin position="1466"/>
        <end position="1498"/>
    </location>
</feature>
<feature type="repeat" description="ANK" evidence="1">
    <location>
        <begin position="1434"/>
        <end position="1466"/>
    </location>
</feature>
<protein>
    <submittedName>
        <fullName evidence="3">UHRF1-binding protein 1-like</fullName>
    </submittedName>
</protein>
<dbReference type="Gene3D" id="1.25.40.20">
    <property type="entry name" value="Ankyrin repeat-containing domain"/>
    <property type="match status" value="2"/>
</dbReference>
<feature type="repeat" description="ANK" evidence="1">
    <location>
        <begin position="1332"/>
        <end position="1364"/>
    </location>
</feature>
<dbReference type="PANTHER" id="PTHR22774:SF17">
    <property type="entry name" value="BRIDGE-LIKE LIPID TRANSFER PROTEIN FAMILY MEMBER 3B"/>
    <property type="match status" value="1"/>
</dbReference>
<dbReference type="PROSITE" id="PS50088">
    <property type="entry name" value="ANK_REPEAT"/>
    <property type="match status" value="5"/>
</dbReference>
<dbReference type="InterPro" id="IPR002110">
    <property type="entry name" value="Ankyrin_rpt"/>
</dbReference>
<dbReference type="SMART" id="SM00248">
    <property type="entry name" value="ANK"/>
    <property type="match status" value="6"/>
</dbReference>
<feature type="region of interest" description="Disordered" evidence="2">
    <location>
        <begin position="1983"/>
        <end position="2020"/>
    </location>
</feature>
<dbReference type="InterPro" id="IPR026728">
    <property type="entry name" value="BLTP3A/B"/>
</dbReference>
<sequence length="2044" mass="225926">MAGLIKKQILKHLSSEYGFAEKVVEGITISVNSIVIRIKAKAFNASFELSQLKVYSVNTSWQPGDLRFTRIHDPQRGEILTFKEISWQMIRIEADAIQSGDHEVLSAPVRLITNQSKIRVTLKRRLKDCNVVASKLILVLDDLLWVLTDSQLKAMVQYAKSLSEAMEKSAQQRKSMASESSESAAPAPSSQQVRTPQTAAAADHNDTIAKLFNSYDVLETSHHLQITHLDLHICDDIHAKDRGINKRITGGAMQLSFNEITVDYYPLHRAGETCQHWMHYSESTKSREGWAKNILDEFKAHVDMLKHAVKDHRNATEAPPSSPPQGKISTSSTSTFTAPSQQPKTHLMSSSIVVRVADFNFYQVSTADQCRSSPKTMISCNKKALYLPQEMPATHIEFTEYYFPDGKDYPIPCPNLYVQLNALQLVLDARSMVWLNQFVLDLRQSLEQFMALYKLDDSAKTDEHVDIRVEGLMLKLIVPTQKELERHQDLPQSISIQTSEMIATNTRHSAKCTRSDLEAVLQDFKEFEFFSKTFTDFPKSEDSFNLLHPIFQRHAHEQDTKMHDIYKGFVTPVLSTNALKTSAATDLWAVHFSQFWVDYEGMKSGKGRPVPFVDSFPFSIWVCQPAKYTQSQELSQTSRAPAFNIPKSESAELSDRMHRKKLLKDYYSTDCESISNGIKKPASLDSIPVSSSPPSSSLNPDIQILVHIQKHLSMQVNHYQYIFLMHLQNSIKILQQNIQKDMEEVTGKHSEQTNICVGLLLESAEVALLLHPLPQTDTRTKSPVSDNVSQIDLDISPSESRGHLEQGSEPLNENVSRMFDCTEDAAVTHLDVSSVDDLLCTTFGELTLHKSVPLQPSTASSFKSSFERENCTGTAAERTGSADCDDSSELLCNLSAADHLTVGENNGEGLRSFEYCKEVTQNEFSRTLNSRSNGGGDPLNDQRASKPEADLLSRDLNGGKEKPPVTRMSQSVSSGKLIKERSQSSFSMSYKNVKRSPSLHSLDNISIDSNLLEEHMLESDGSDSFILTDKDAISEDISVSGFKDTMSDQSPAESANEALGNEGGMSPDAISAASQSIEENTKDLMSLVVFKIFGANCGVDIKGDNAAVCLQINRVIPNQLGNVSVRQYLGNRSMGSDHSSLLQHRKACPEVRVRMESGPNAAAHSPLAANNGFLQCELDNFSADLLMSSIVNLGQFIEGNSVSEVVPMKITVSNTSINLKDDSRVNPSGTQPAPMALHIENLLVQRNDDGSFSFGVLIPLETTRSNASCYQSKLDVVKAGDIVFEIIWRGLNVNCTDSSGYTPLHQASLNGHKDVVLKLLQYEASTNVADNKGCFPLHLAAWKGDVDIVKILIHHGPSYCRVNEQNNENETALHCAAQYGHSEVVAVLLEELTDPTMRNNRSETPLDLAALYGRLQVVKMLVNAHPNLMSCSIRKHTPLHLAARNGHRSAVQVLLEAGMEVNCQTENGSALHEAALFGKMDVVRLLLETGIDANIKESQGRTALEILKELPSQKSQEIAALIQEYMTEKMETKSIEEPVRQCPVPTPRTSVSTPAASPPHDTKNEAVTGELSKLLNEIKMCKDKEYSFEDLCQTISTHSTESFGSGKLSNEDVGRNGSLTKRNKRPSPPLIPPPEEEEGEKSCGPVGLWEALTPCNGCRNLGFPSLSQDSKIKKSNHAVEIVPSPSFDVFSPVEEDNPYEFSVTAVTRKPCSLDISRLSAKTENAPHVTITEPEIRNHGNSSTGPTPDCSPPSPDTALKNIEKVIRPQPKQRTSLIPSLEVHRLNHSYDCSEVSSSIGYASFSTSPPISPANYSIGSVEDCDLAEILCQREAPAEQELSEGLIPEQFAGLLHGSSPACESPENPYQLYSKVRKYSAPEPRSSQNTNLLQTAEYSAHFLRTSSDASALKGTKECKPQVVYRTIFHTKVNQTDCGTFVTTRNVRNGDQWVSNASGGFEDRACTLGRMRSVPKSILDLQLTRNMSKSDSNLTSCSPIEEEMRNSRCESATNKPNPGKLLERTPSFTAEWEEVSVLKITESTVSVEQS</sequence>
<dbReference type="Proteomes" id="UP000289886">
    <property type="component" value="Unassembled WGS sequence"/>
</dbReference>
<proteinExistence type="predicted"/>
<dbReference type="Pfam" id="PF12796">
    <property type="entry name" value="Ank_2"/>
    <property type="match status" value="3"/>
</dbReference>
<evidence type="ECO:0000256" key="1">
    <source>
        <dbReference type="PROSITE-ProRule" id="PRU00023"/>
    </source>
</evidence>
<gene>
    <name evidence="3" type="ORF">EOD39_2023</name>
</gene>
<evidence type="ECO:0000256" key="2">
    <source>
        <dbReference type="SAM" id="MobiDB-lite"/>
    </source>
</evidence>
<dbReference type="PANTHER" id="PTHR22774">
    <property type="entry name" value="CHOREIN N-TERMINAL DOMAIN-CONTAINING PROTEIN"/>
    <property type="match status" value="1"/>
</dbReference>
<feature type="region of interest" description="Disordered" evidence="2">
    <location>
        <begin position="310"/>
        <end position="342"/>
    </location>
</feature>
<feature type="region of interest" description="Disordered" evidence="2">
    <location>
        <begin position="1532"/>
        <end position="1566"/>
    </location>
</feature>
<dbReference type="PRINTS" id="PR01415">
    <property type="entry name" value="ANKYRIN"/>
</dbReference>
<dbReference type="SUPFAM" id="SSF48403">
    <property type="entry name" value="Ankyrin repeat"/>
    <property type="match status" value="1"/>
</dbReference>
<name>A0A444U4T8_ACIRT</name>
<organism evidence="3 4">
    <name type="scientific">Acipenser ruthenus</name>
    <name type="common">Sterlet sturgeon</name>
    <dbReference type="NCBI Taxonomy" id="7906"/>
    <lineage>
        <taxon>Eukaryota</taxon>
        <taxon>Metazoa</taxon>
        <taxon>Chordata</taxon>
        <taxon>Craniata</taxon>
        <taxon>Vertebrata</taxon>
        <taxon>Euteleostomi</taxon>
        <taxon>Actinopterygii</taxon>
        <taxon>Chondrostei</taxon>
        <taxon>Acipenseriformes</taxon>
        <taxon>Acipenseridae</taxon>
        <taxon>Acipenser</taxon>
    </lineage>
</organism>
<feature type="compositionally biased region" description="Low complexity" evidence="2">
    <location>
        <begin position="177"/>
        <end position="190"/>
    </location>
</feature>
<feature type="compositionally biased region" description="Low complexity" evidence="2">
    <location>
        <begin position="1547"/>
        <end position="1559"/>
    </location>
</feature>
<dbReference type="EMBL" id="SCEB01215313">
    <property type="protein sequence ID" value="RXM30178.1"/>
    <property type="molecule type" value="Genomic_DNA"/>
</dbReference>
<reference evidence="3 4" key="1">
    <citation type="submission" date="2019-01" db="EMBL/GenBank/DDBJ databases">
        <title>Draft Genome and Complete Hox-Cluster Characterization of the Sterlet Sturgeon (Acipenser ruthenus).</title>
        <authorList>
            <person name="Wei Q."/>
        </authorList>
    </citation>
    <scope>NUCLEOTIDE SEQUENCE [LARGE SCALE GENOMIC DNA]</scope>
    <source>
        <strain evidence="3">WHYD16114868_AA</strain>
        <tissue evidence="3">Blood</tissue>
    </source>
</reference>
<feature type="region of interest" description="Disordered" evidence="2">
    <location>
        <begin position="169"/>
        <end position="200"/>
    </location>
</feature>
<comment type="caution">
    <text evidence="3">The sequence shown here is derived from an EMBL/GenBank/DDBJ whole genome shotgun (WGS) entry which is preliminary data.</text>
</comment>
<accession>A0A444U4T8</accession>
<dbReference type="PROSITE" id="PS50297">
    <property type="entry name" value="ANK_REP_REGION"/>
    <property type="match status" value="5"/>
</dbReference>
<keyword evidence="1" id="KW-0040">ANK repeat</keyword>
<evidence type="ECO:0000313" key="3">
    <source>
        <dbReference type="EMBL" id="RXM30178.1"/>
    </source>
</evidence>
<feature type="compositionally biased region" description="Basic and acidic residues" evidence="2">
    <location>
        <begin position="943"/>
        <end position="964"/>
    </location>
</feature>
<dbReference type="InterPro" id="IPR036770">
    <property type="entry name" value="Ankyrin_rpt-contain_sf"/>
</dbReference>
<feature type="region of interest" description="Disordered" evidence="2">
    <location>
        <begin position="1042"/>
        <end position="1073"/>
    </location>
</feature>
<feature type="repeat" description="ANK" evidence="1">
    <location>
        <begin position="1299"/>
        <end position="1331"/>
    </location>
</feature>